<feature type="transmembrane region" description="Helical" evidence="13">
    <location>
        <begin position="392"/>
        <end position="413"/>
    </location>
</feature>
<evidence type="ECO:0000256" key="9">
    <source>
        <dbReference type="ARBA" id="ARBA00022989"/>
    </source>
</evidence>
<keyword evidence="9 13" id="KW-1133">Transmembrane helix</keyword>
<dbReference type="RefSeq" id="WP_132247026.1">
    <property type="nucleotide sequence ID" value="NZ_SLWV01000025.1"/>
</dbReference>
<dbReference type="GO" id="GO:0042910">
    <property type="term" value="F:xenobiotic transmembrane transporter activity"/>
    <property type="evidence" value="ECO:0007669"/>
    <property type="project" value="InterPro"/>
</dbReference>
<keyword evidence="6" id="KW-0050">Antiport</keyword>
<keyword evidence="8 13" id="KW-0812">Transmembrane</keyword>
<keyword evidence="7" id="KW-1003">Cell membrane</keyword>
<comment type="similarity">
    <text evidence="3">Belongs to the multi antimicrobial extrusion (MATE) (TC 2.A.66.1) family.</text>
</comment>
<evidence type="ECO:0000256" key="11">
    <source>
        <dbReference type="ARBA" id="ARBA00023136"/>
    </source>
</evidence>
<evidence type="ECO:0000256" key="2">
    <source>
        <dbReference type="ARBA" id="ARBA00004651"/>
    </source>
</evidence>
<dbReference type="PROSITE" id="PS51257">
    <property type="entry name" value="PROKAR_LIPOPROTEIN"/>
    <property type="match status" value="1"/>
</dbReference>
<dbReference type="GO" id="GO:0006811">
    <property type="term" value="P:monoatomic ion transport"/>
    <property type="evidence" value="ECO:0007669"/>
    <property type="project" value="UniProtKB-KW"/>
</dbReference>
<dbReference type="InterPro" id="IPR002528">
    <property type="entry name" value="MATE_fam"/>
</dbReference>
<feature type="transmembrane region" description="Helical" evidence="13">
    <location>
        <begin position="138"/>
        <end position="159"/>
    </location>
</feature>
<dbReference type="GO" id="GO:0005886">
    <property type="term" value="C:plasma membrane"/>
    <property type="evidence" value="ECO:0007669"/>
    <property type="project" value="UniProtKB-SubCell"/>
</dbReference>
<dbReference type="EMBL" id="SLWV01000025">
    <property type="protein sequence ID" value="TCO70684.1"/>
    <property type="molecule type" value="Genomic_DNA"/>
</dbReference>
<dbReference type="GO" id="GO:0015297">
    <property type="term" value="F:antiporter activity"/>
    <property type="evidence" value="ECO:0007669"/>
    <property type="project" value="UniProtKB-KW"/>
</dbReference>
<evidence type="ECO:0000256" key="10">
    <source>
        <dbReference type="ARBA" id="ARBA00023065"/>
    </source>
</evidence>
<evidence type="ECO:0000256" key="13">
    <source>
        <dbReference type="SAM" id="Phobius"/>
    </source>
</evidence>
<organism evidence="14 15">
    <name type="scientific">Marinisporobacter balticus</name>
    <dbReference type="NCBI Taxonomy" id="2018667"/>
    <lineage>
        <taxon>Bacteria</taxon>
        <taxon>Bacillati</taxon>
        <taxon>Bacillota</taxon>
        <taxon>Clostridia</taxon>
        <taxon>Peptostreptococcales</taxon>
        <taxon>Thermotaleaceae</taxon>
        <taxon>Marinisporobacter</taxon>
    </lineage>
</organism>
<reference evidence="14 15" key="1">
    <citation type="submission" date="2019-03" db="EMBL/GenBank/DDBJ databases">
        <title>Genomic Encyclopedia of Type Strains, Phase IV (KMG-IV): sequencing the most valuable type-strain genomes for metagenomic binning, comparative biology and taxonomic classification.</title>
        <authorList>
            <person name="Goeker M."/>
        </authorList>
    </citation>
    <scope>NUCLEOTIDE SEQUENCE [LARGE SCALE GENOMIC DNA]</scope>
    <source>
        <strain evidence="14 15">DSM 102940</strain>
    </source>
</reference>
<comment type="function">
    <text evidence="1">Multidrug efflux pump.</text>
</comment>
<name>A0A4R2KCP6_9FIRM</name>
<evidence type="ECO:0000256" key="4">
    <source>
        <dbReference type="ARBA" id="ARBA00020268"/>
    </source>
</evidence>
<protein>
    <recommendedName>
        <fullName evidence="4">Probable multidrug resistance protein NorM</fullName>
    </recommendedName>
    <alternativeName>
        <fullName evidence="12">Multidrug-efflux transporter</fullName>
    </alternativeName>
</protein>
<evidence type="ECO:0000313" key="15">
    <source>
        <dbReference type="Proteomes" id="UP000294919"/>
    </source>
</evidence>
<evidence type="ECO:0000256" key="5">
    <source>
        <dbReference type="ARBA" id="ARBA00022448"/>
    </source>
</evidence>
<feature type="transmembrane region" description="Helical" evidence="13">
    <location>
        <begin position="243"/>
        <end position="269"/>
    </location>
</feature>
<feature type="transmembrane region" description="Helical" evidence="13">
    <location>
        <begin position="289"/>
        <end position="309"/>
    </location>
</feature>
<evidence type="ECO:0000313" key="14">
    <source>
        <dbReference type="EMBL" id="TCO70684.1"/>
    </source>
</evidence>
<dbReference type="InterPro" id="IPR048279">
    <property type="entry name" value="MdtK-like"/>
</dbReference>
<keyword evidence="15" id="KW-1185">Reference proteome</keyword>
<evidence type="ECO:0000256" key="7">
    <source>
        <dbReference type="ARBA" id="ARBA00022475"/>
    </source>
</evidence>
<accession>A0A4R2KCP6</accession>
<comment type="caution">
    <text evidence="14">The sequence shown here is derived from an EMBL/GenBank/DDBJ whole genome shotgun (WGS) entry which is preliminary data.</text>
</comment>
<comment type="subcellular location">
    <subcellularLocation>
        <location evidence="2">Cell membrane</location>
        <topology evidence="2">Multi-pass membrane protein</topology>
    </subcellularLocation>
</comment>
<evidence type="ECO:0000256" key="1">
    <source>
        <dbReference type="ARBA" id="ARBA00003408"/>
    </source>
</evidence>
<feature type="transmembrane region" description="Helical" evidence="13">
    <location>
        <begin position="59"/>
        <end position="80"/>
    </location>
</feature>
<dbReference type="OrthoDB" id="9811110at2"/>
<proteinExistence type="inferred from homology"/>
<dbReference type="NCBIfam" id="TIGR00797">
    <property type="entry name" value="matE"/>
    <property type="match status" value="1"/>
</dbReference>
<dbReference type="PIRSF" id="PIRSF006603">
    <property type="entry name" value="DinF"/>
    <property type="match status" value="1"/>
</dbReference>
<dbReference type="InterPro" id="IPR050222">
    <property type="entry name" value="MATE_MdtK"/>
</dbReference>
<dbReference type="PANTHER" id="PTHR43298:SF2">
    <property type="entry name" value="FMN_FAD EXPORTER YEEO-RELATED"/>
    <property type="match status" value="1"/>
</dbReference>
<feature type="transmembrane region" description="Helical" evidence="13">
    <location>
        <begin position="199"/>
        <end position="222"/>
    </location>
</feature>
<keyword evidence="11 13" id="KW-0472">Membrane</keyword>
<evidence type="ECO:0000256" key="3">
    <source>
        <dbReference type="ARBA" id="ARBA00010199"/>
    </source>
</evidence>
<dbReference type="PANTHER" id="PTHR43298">
    <property type="entry name" value="MULTIDRUG RESISTANCE PROTEIN NORM-RELATED"/>
    <property type="match status" value="1"/>
</dbReference>
<keyword evidence="5" id="KW-0813">Transport</keyword>
<dbReference type="AlphaFoldDB" id="A0A4R2KCP6"/>
<feature type="transmembrane region" description="Helical" evidence="13">
    <location>
        <begin position="419"/>
        <end position="439"/>
    </location>
</feature>
<feature type="transmembrane region" description="Helical" evidence="13">
    <location>
        <begin position="362"/>
        <end position="380"/>
    </location>
</feature>
<sequence>MSDLNKENKMGKLPIKKLLFTMSMPAILAMLVQACYNIVDSLFIARVNEAALSAVTLAFPIQMIIIAVCVGGGVGINSVISRKLGEGKNKEADNVAEHGILIMSLVYLAVLVIAFLFSHKMFNNFSNNKIVVDYGITYIRIILNFSFGCMLAQAGMSILQGTGDMLHPMKAQLIGAISNIILDPILIFGYFGLPAMGVAGAAIATVTGQILSMVYIYIILFTKENYIKLNLRDFSFSFSVIKQILKIGIPACIMQGVMSVMLFGMNWILAGYNDLASTALGIYYKLQSLIFLPVIGLGQGILPIIGYNYGAKNKDRISETIKTGCLWAISFMTFGFIVFQIFPYQLLAMFNSSSELTTIAVRAFRVSSLSFPMAGITIVLSNAFQGMEKAHYSMFLSIIRQFIVLIPVSYVLGRFFGLEYLWFGFLTSETIGFIVAILMEKLIYSKKLSKYELGVQKRFV</sequence>
<evidence type="ECO:0000256" key="8">
    <source>
        <dbReference type="ARBA" id="ARBA00022692"/>
    </source>
</evidence>
<dbReference type="Pfam" id="PF01554">
    <property type="entry name" value="MatE"/>
    <property type="match status" value="2"/>
</dbReference>
<feature type="transmembrane region" description="Helical" evidence="13">
    <location>
        <begin position="18"/>
        <end position="39"/>
    </location>
</feature>
<evidence type="ECO:0000256" key="6">
    <source>
        <dbReference type="ARBA" id="ARBA00022449"/>
    </source>
</evidence>
<dbReference type="Proteomes" id="UP000294919">
    <property type="component" value="Unassembled WGS sequence"/>
</dbReference>
<feature type="transmembrane region" description="Helical" evidence="13">
    <location>
        <begin position="100"/>
        <end position="118"/>
    </location>
</feature>
<feature type="transmembrane region" description="Helical" evidence="13">
    <location>
        <begin position="321"/>
        <end position="342"/>
    </location>
</feature>
<evidence type="ECO:0000256" key="12">
    <source>
        <dbReference type="ARBA" id="ARBA00031636"/>
    </source>
</evidence>
<feature type="transmembrane region" description="Helical" evidence="13">
    <location>
        <begin position="171"/>
        <end position="193"/>
    </location>
</feature>
<keyword evidence="10" id="KW-0406">Ion transport</keyword>
<gene>
    <name evidence="14" type="ORF">EV214_12554</name>
</gene>